<evidence type="ECO:0000313" key="1">
    <source>
        <dbReference type="EMBL" id="RHZ43268.1"/>
    </source>
</evidence>
<dbReference type="InterPro" id="IPR012623">
    <property type="entry name" value="Toxin_18"/>
</dbReference>
<sequence>MGSECCSGTCSPLFGCCLPQGAPCSMDRQEECCVVGVASLEYYHQNNHSVFHYKIKNVRPSPFHNTQDFDVSTQNCQLVPLS</sequence>
<reference evidence="1 2" key="1">
    <citation type="submission" date="2018-08" db="EMBL/GenBank/DDBJ databases">
        <title>Genome and evolution of the arbuscular mycorrhizal fungus Diversispora epigaea (formerly Glomus versiforme) and its bacterial endosymbionts.</title>
        <authorList>
            <person name="Sun X."/>
            <person name="Fei Z."/>
            <person name="Harrison M."/>
        </authorList>
    </citation>
    <scope>NUCLEOTIDE SEQUENCE [LARGE SCALE GENOMIC DNA]</scope>
    <source>
        <strain evidence="1 2">IT104</strain>
    </source>
</reference>
<accession>A0A397G139</accession>
<dbReference type="Pfam" id="PF08087">
    <property type="entry name" value="Toxin_18"/>
    <property type="match status" value="1"/>
</dbReference>
<gene>
    <name evidence="1" type="ORF">Glove_812942g2</name>
</gene>
<proteinExistence type="predicted"/>
<evidence type="ECO:0000313" key="2">
    <source>
        <dbReference type="Proteomes" id="UP000266861"/>
    </source>
</evidence>
<protein>
    <submittedName>
        <fullName evidence="1">Uncharacterized protein</fullName>
    </submittedName>
</protein>
<comment type="caution">
    <text evidence="1">The sequence shown here is derived from an EMBL/GenBank/DDBJ whole genome shotgun (WGS) entry which is preliminary data.</text>
</comment>
<keyword evidence="2" id="KW-1185">Reference proteome</keyword>
<dbReference type="EMBL" id="PQFF01000725">
    <property type="protein sequence ID" value="RHZ43268.1"/>
    <property type="molecule type" value="Genomic_DNA"/>
</dbReference>
<dbReference type="AlphaFoldDB" id="A0A397G139"/>
<name>A0A397G139_9GLOM</name>
<dbReference type="Proteomes" id="UP000266861">
    <property type="component" value="Unassembled WGS sequence"/>
</dbReference>
<organism evidence="1 2">
    <name type="scientific">Diversispora epigaea</name>
    <dbReference type="NCBI Taxonomy" id="1348612"/>
    <lineage>
        <taxon>Eukaryota</taxon>
        <taxon>Fungi</taxon>
        <taxon>Fungi incertae sedis</taxon>
        <taxon>Mucoromycota</taxon>
        <taxon>Glomeromycotina</taxon>
        <taxon>Glomeromycetes</taxon>
        <taxon>Diversisporales</taxon>
        <taxon>Diversisporaceae</taxon>
        <taxon>Diversispora</taxon>
    </lineage>
</organism>